<organism evidence="8">
    <name type="scientific">Grosmannia clavigera (strain kw1407 / UAMH 11150)</name>
    <name type="common">Blue stain fungus</name>
    <name type="synonym">Graphiocladiella clavigera</name>
    <dbReference type="NCBI Taxonomy" id="655863"/>
    <lineage>
        <taxon>Eukaryota</taxon>
        <taxon>Fungi</taxon>
        <taxon>Dikarya</taxon>
        <taxon>Ascomycota</taxon>
        <taxon>Pezizomycotina</taxon>
        <taxon>Sordariomycetes</taxon>
        <taxon>Sordariomycetidae</taxon>
        <taxon>Ophiostomatales</taxon>
        <taxon>Ophiostomataceae</taxon>
        <taxon>Leptographium</taxon>
    </lineage>
</organism>
<protein>
    <submittedName>
        <fullName evidence="7">Pyridoxal-dependent decarboxylase</fullName>
    </submittedName>
</protein>
<feature type="modified residue" description="N6-(pyridoxal phosphate)lysine" evidence="5">
    <location>
        <position position="367"/>
    </location>
</feature>
<dbReference type="eggNOG" id="KOG0628">
    <property type="taxonomic scope" value="Eukaryota"/>
</dbReference>
<evidence type="ECO:0000256" key="1">
    <source>
        <dbReference type="ARBA" id="ARBA00001933"/>
    </source>
</evidence>
<dbReference type="GeneID" id="25976189"/>
<dbReference type="InterPro" id="IPR015422">
    <property type="entry name" value="PyrdxlP-dep_Trfase_small"/>
</dbReference>
<dbReference type="GO" id="GO:0030170">
    <property type="term" value="F:pyridoxal phosphate binding"/>
    <property type="evidence" value="ECO:0007669"/>
    <property type="project" value="InterPro"/>
</dbReference>
<dbReference type="Gene3D" id="3.40.640.10">
    <property type="entry name" value="Type I PLP-dependent aspartate aminotransferase-like (Major domain)"/>
    <property type="match status" value="1"/>
</dbReference>
<comment type="similarity">
    <text evidence="2 6">Belongs to the group II decarboxylase family.</text>
</comment>
<evidence type="ECO:0000256" key="4">
    <source>
        <dbReference type="ARBA" id="ARBA00023239"/>
    </source>
</evidence>
<dbReference type="PANTHER" id="PTHR11999">
    <property type="entry name" value="GROUP II PYRIDOXAL-5-PHOSPHATE DECARBOXYLASE"/>
    <property type="match status" value="1"/>
</dbReference>
<dbReference type="InterPro" id="IPR015421">
    <property type="entry name" value="PyrdxlP-dep_Trfase_major"/>
</dbReference>
<dbReference type="STRING" id="655863.F0XGL5"/>
<dbReference type="InterPro" id="IPR010977">
    <property type="entry name" value="Aromatic_deC"/>
</dbReference>
<dbReference type="PANTHER" id="PTHR11999:SF165">
    <property type="entry name" value="DECARBOXYLASE, PUTATIVE (AFU_ORTHOLOGUE AFUA_2G04980)-RELATED"/>
    <property type="match status" value="1"/>
</dbReference>
<evidence type="ECO:0000256" key="2">
    <source>
        <dbReference type="ARBA" id="ARBA00009533"/>
    </source>
</evidence>
<gene>
    <name evidence="7" type="ORF">CMQ_3123</name>
</gene>
<evidence type="ECO:0000256" key="6">
    <source>
        <dbReference type="RuleBase" id="RU000382"/>
    </source>
</evidence>
<keyword evidence="4 6" id="KW-0456">Lyase</keyword>
<accession>F0XGL5</accession>
<dbReference type="PROSITE" id="PS00392">
    <property type="entry name" value="DDC_GAD_HDC_YDC"/>
    <property type="match status" value="1"/>
</dbReference>
<dbReference type="GO" id="GO:0019752">
    <property type="term" value="P:carboxylic acid metabolic process"/>
    <property type="evidence" value="ECO:0007669"/>
    <property type="project" value="InterPro"/>
</dbReference>
<evidence type="ECO:0000313" key="7">
    <source>
        <dbReference type="EMBL" id="EFX03194.1"/>
    </source>
</evidence>
<sequence>MSITVEAAAWAVCGIERHPMTMTDQADHADHADHRVERRLLTEAYERLRSAVDGLGEATLPRADRIEDALAALPRAGQADYLQPRGARAALEHIVDTVVPALNGQNRSGRYFGFVTGSTLPVAEAADNVVSALDQNVAVHLADETVATAVEDAALRMLLDVLELGPASEGESATSTTPWTGRTFTTGATASNVLALALGREAVVNARLKTPDSVATLGLLAACRKADLSDVRILTSMAHSSLYKAASIVGLGRAAVVDMPASAAEPWRLDVAAVERALVAARAAGDHVVHIIAVSAGEVNTGRFATAGKGDMQRLRMLVDTYGAWLHVDGAFGLFARALPHTDEFARLREHADGLELADSITADGHKVLNVPYDAGIFFSRHGSLQAEVFQNANAAYLTAAPAAPTSTAATAIASPLNMGIESSRRFRALPIYAVLLSEGRDGLAAMMVRMVRLARAIHRFLADSLVYECLPDHELAEERQTNTHIGVLFRAKDEAVNRDLAARINATRQMYVSPTSWQGRPACRVAVSSWRVDVDRDLAVAQEVLSRVVS</sequence>
<dbReference type="Pfam" id="PF00282">
    <property type="entry name" value="Pyridoxal_deC"/>
    <property type="match status" value="1"/>
</dbReference>
<dbReference type="AlphaFoldDB" id="F0XGL5"/>
<evidence type="ECO:0000256" key="5">
    <source>
        <dbReference type="PIRSR" id="PIRSR602129-50"/>
    </source>
</evidence>
<keyword evidence="3 5" id="KW-0663">Pyridoxal phosphate</keyword>
<dbReference type="InParanoid" id="F0XGL5"/>
<dbReference type="OrthoDB" id="2161780at2759"/>
<proteinExistence type="inferred from homology"/>
<name>F0XGL5_GROCL</name>
<evidence type="ECO:0000313" key="8">
    <source>
        <dbReference type="Proteomes" id="UP000007796"/>
    </source>
</evidence>
<dbReference type="Gene3D" id="3.90.1150.10">
    <property type="entry name" value="Aspartate Aminotransferase, domain 1"/>
    <property type="match status" value="1"/>
</dbReference>
<dbReference type="GO" id="GO:0016831">
    <property type="term" value="F:carboxy-lyase activity"/>
    <property type="evidence" value="ECO:0007669"/>
    <property type="project" value="InterPro"/>
</dbReference>
<dbReference type="EMBL" id="GL629769">
    <property type="protein sequence ID" value="EFX03194.1"/>
    <property type="molecule type" value="Genomic_DNA"/>
</dbReference>
<comment type="cofactor">
    <cofactor evidence="1 5 6">
        <name>pyridoxal 5'-phosphate</name>
        <dbReference type="ChEBI" id="CHEBI:597326"/>
    </cofactor>
</comment>
<keyword evidence="8" id="KW-1185">Reference proteome</keyword>
<dbReference type="GO" id="GO:0005737">
    <property type="term" value="C:cytoplasm"/>
    <property type="evidence" value="ECO:0007669"/>
    <property type="project" value="TreeGrafter"/>
</dbReference>
<dbReference type="InterPro" id="IPR002129">
    <property type="entry name" value="PyrdxlP-dep_de-COase"/>
</dbReference>
<dbReference type="Proteomes" id="UP000007796">
    <property type="component" value="Unassembled WGS sequence"/>
</dbReference>
<dbReference type="HOGENOM" id="CLU_011856_6_2_1"/>
<dbReference type="RefSeq" id="XP_014172676.1">
    <property type="nucleotide sequence ID" value="XM_014317201.1"/>
</dbReference>
<dbReference type="InterPro" id="IPR021115">
    <property type="entry name" value="Pyridoxal-P_BS"/>
</dbReference>
<dbReference type="SUPFAM" id="SSF53383">
    <property type="entry name" value="PLP-dependent transferases"/>
    <property type="match status" value="1"/>
</dbReference>
<evidence type="ECO:0000256" key="3">
    <source>
        <dbReference type="ARBA" id="ARBA00022898"/>
    </source>
</evidence>
<reference evidence="7 8" key="1">
    <citation type="journal article" date="2011" name="Proc. Natl. Acad. Sci. U.S.A.">
        <title>Genome and transcriptome analyses of the mountain pine beetle-fungal symbiont Grosmannia clavigera, a lodgepole pine pathogen.</title>
        <authorList>
            <person name="DiGuistini S."/>
            <person name="Wang Y."/>
            <person name="Liao N.Y."/>
            <person name="Taylor G."/>
            <person name="Tanguay P."/>
            <person name="Feau N."/>
            <person name="Henrissat B."/>
            <person name="Chan S.K."/>
            <person name="Hesse-Orce U."/>
            <person name="Alamouti S.M."/>
            <person name="Tsui C.K.M."/>
            <person name="Docking R.T."/>
            <person name="Levasseur A."/>
            <person name="Haridas S."/>
            <person name="Robertson G."/>
            <person name="Birol I."/>
            <person name="Holt R.A."/>
            <person name="Marra M.A."/>
            <person name="Hamelin R.C."/>
            <person name="Hirst M."/>
            <person name="Jones S.J.M."/>
            <person name="Bohlmann J."/>
            <person name="Breuil C."/>
        </authorList>
    </citation>
    <scope>NUCLEOTIDE SEQUENCE [LARGE SCALE GENOMIC DNA]</scope>
    <source>
        <strain evidence="8">kw1407 / UAMH 11150</strain>
    </source>
</reference>
<dbReference type="InterPro" id="IPR015424">
    <property type="entry name" value="PyrdxlP-dep_Trfase"/>
</dbReference>